<evidence type="ECO:0000313" key="3">
    <source>
        <dbReference type="Proteomes" id="UP000199058"/>
    </source>
</evidence>
<feature type="signal peptide" evidence="1">
    <location>
        <begin position="1"/>
        <end position="19"/>
    </location>
</feature>
<name>A0A1I1E822_9GAMM</name>
<proteinExistence type="predicted"/>
<sequence>MKKLILGVALTGLSMPLIADDAINLASGSQLDVQSVSQVRLQDGETQDNVWFSLDPTQFSDAADKQLSNCVLTAQVALDSGELFFTSRSLRCPSRTGDVYTAENVSAKLITSTNQLCTASGSYCTEVTLDTSAAYRVELEAAAKMEAAYNASREVNRIRIDQQRAD</sequence>
<organism evidence="2 3">
    <name type="scientific">Marinospirillum celere</name>
    <dbReference type="NCBI Taxonomy" id="1122252"/>
    <lineage>
        <taxon>Bacteria</taxon>
        <taxon>Pseudomonadati</taxon>
        <taxon>Pseudomonadota</taxon>
        <taxon>Gammaproteobacteria</taxon>
        <taxon>Oceanospirillales</taxon>
        <taxon>Oceanospirillaceae</taxon>
        <taxon>Marinospirillum</taxon>
    </lineage>
</organism>
<keyword evidence="1" id="KW-0732">Signal</keyword>
<evidence type="ECO:0000256" key="1">
    <source>
        <dbReference type="SAM" id="SignalP"/>
    </source>
</evidence>
<feature type="chain" id="PRO_5011623622" evidence="1">
    <location>
        <begin position="20"/>
        <end position="166"/>
    </location>
</feature>
<reference evidence="2 3" key="1">
    <citation type="submission" date="2016-10" db="EMBL/GenBank/DDBJ databases">
        <authorList>
            <person name="de Groot N.N."/>
        </authorList>
    </citation>
    <scope>NUCLEOTIDE SEQUENCE [LARGE SCALE GENOMIC DNA]</scope>
    <source>
        <strain evidence="2 3">DSM 18438</strain>
    </source>
</reference>
<gene>
    <name evidence="2" type="ORF">SAMN05660443_0274</name>
</gene>
<dbReference type="STRING" id="1122252.SAMN05660443_0274"/>
<evidence type="ECO:0000313" key="2">
    <source>
        <dbReference type="EMBL" id="SFB81130.1"/>
    </source>
</evidence>
<dbReference type="EMBL" id="FOLH01000001">
    <property type="protein sequence ID" value="SFB81130.1"/>
    <property type="molecule type" value="Genomic_DNA"/>
</dbReference>
<keyword evidence="3" id="KW-1185">Reference proteome</keyword>
<accession>A0A1I1E822</accession>
<protein>
    <submittedName>
        <fullName evidence="2">Uncharacterized protein</fullName>
    </submittedName>
</protein>
<dbReference type="RefSeq" id="WP_091958051.1">
    <property type="nucleotide sequence ID" value="NZ_FOLH01000001.1"/>
</dbReference>
<dbReference type="Proteomes" id="UP000199058">
    <property type="component" value="Unassembled WGS sequence"/>
</dbReference>
<dbReference type="AlphaFoldDB" id="A0A1I1E822"/>
<dbReference type="OrthoDB" id="6117742at2"/>